<keyword evidence="1" id="KW-1133">Transmembrane helix</keyword>
<protein>
    <submittedName>
        <fullName evidence="2">Uncharacterized protein</fullName>
    </submittedName>
</protein>
<proteinExistence type="predicted"/>
<feature type="transmembrane region" description="Helical" evidence="1">
    <location>
        <begin position="125"/>
        <end position="143"/>
    </location>
</feature>
<evidence type="ECO:0000313" key="2">
    <source>
        <dbReference type="EMBL" id="VFU22884.1"/>
    </source>
</evidence>
<sequence>MNITLVTTTSFSAPHFCCHPRLCNNLQADHLYHSLTEIKSCLSMADFRQQQLRPVLAAVTLLPVGGTLLFLAGLFVLMDGQLYPKLDRRFLPRKLDRAKWRPQEMAGEVDQQGPRCDKGWKNMRVLAYWPAIFLCLNLVVPYVPETKHAGQNWLACKPCLGHTVGEMSRAEPRTFELTFVAFKNGIFVSKMAARNDRQFHLHYLCFLAIIHANLLSSSVSDQVQSCDSYLYHISDGLSGEQIASFYSAKSSNVEPITLKTSDYLLLEM</sequence>
<gene>
    <name evidence="2" type="ORF">SVIM_LOCUS28445</name>
</gene>
<organism evidence="2">
    <name type="scientific">Salix viminalis</name>
    <name type="common">Common osier</name>
    <name type="synonym">Basket willow</name>
    <dbReference type="NCBI Taxonomy" id="40686"/>
    <lineage>
        <taxon>Eukaryota</taxon>
        <taxon>Viridiplantae</taxon>
        <taxon>Streptophyta</taxon>
        <taxon>Embryophyta</taxon>
        <taxon>Tracheophyta</taxon>
        <taxon>Spermatophyta</taxon>
        <taxon>Magnoliopsida</taxon>
        <taxon>eudicotyledons</taxon>
        <taxon>Gunneridae</taxon>
        <taxon>Pentapetalae</taxon>
        <taxon>rosids</taxon>
        <taxon>fabids</taxon>
        <taxon>Malpighiales</taxon>
        <taxon>Salicaceae</taxon>
        <taxon>Saliceae</taxon>
        <taxon>Salix</taxon>
    </lineage>
</organism>
<reference evidence="2" key="1">
    <citation type="submission" date="2019-03" db="EMBL/GenBank/DDBJ databases">
        <authorList>
            <person name="Mank J."/>
            <person name="Almeida P."/>
        </authorList>
    </citation>
    <scope>NUCLEOTIDE SEQUENCE</scope>
    <source>
        <strain evidence="2">78183</strain>
    </source>
</reference>
<feature type="transmembrane region" description="Helical" evidence="1">
    <location>
        <begin position="55"/>
        <end position="78"/>
    </location>
</feature>
<dbReference type="AlphaFoldDB" id="A0A6N2KI60"/>
<accession>A0A6N2KI60</accession>
<evidence type="ECO:0000256" key="1">
    <source>
        <dbReference type="SAM" id="Phobius"/>
    </source>
</evidence>
<keyword evidence="1" id="KW-0812">Transmembrane</keyword>
<name>A0A6N2KI60_SALVM</name>
<dbReference type="EMBL" id="CAADRP010000091">
    <property type="protein sequence ID" value="VFU22884.1"/>
    <property type="molecule type" value="Genomic_DNA"/>
</dbReference>
<keyword evidence="1" id="KW-0472">Membrane</keyword>